<feature type="domain" description="CRM" evidence="9">
    <location>
        <begin position="130"/>
        <end position="228"/>
    </location>
</feature>
<comment type="caution">
    <text evidence="10">The sequence shown here is derived from an EMBL/GenBank/DDBJ whole genome shotgun (WGS) entry which is preliminary data.</text>
</comment>
<dbReference type="PROSITE" id="PS51295">
    <property type="entry name" value="CRM"/>
    <property type="match status" value="2"/>
</dbReference>
<proteinExistence type="predicted"/>
<organism evidence="10 11">
    <name type="scientific">Aristolochia fimbriata</name>
    <name type="common">White veined hardy Dutchman's pipe vine</name>
    <dbReference type="NCBI Taxonomy" id="158543"/>
    <lineage>
        <taxon>Eukaryota</taxon>
        <taxon>Viridiplantae</taxon>
        <taxon>Streptophyta</taxon>
        <taxon>Embryophyta</taxon>
        <taxon>Tracheophyta</taxon>
        <taxon>Spermatophyta</taxon>
        <taxon>Magnoliopsida</taxon>
        <taxon>Magnoliidae</taxon>
        <taxon>Piperales</taxon>
        <taxon>Aristolochiaceae</taxon>
        <taxon>Aristolochia</taxon>
    </lineage>
</organism>
<dbReference type="FunFam" id="3.30.110.60:FF:000002">
    <property type="entry name" value="CRS2-associated factor 1, chloroplastic"/>
    <property type="match status" value="2"/>
</dbReference>
<dbReference type="InterPro" id="IPR001890">
    <property type="entry name" value="RNA-binding_CRM"/>
</dbReference>
<feature type="region of interest" description="Disordered" evidence="8">
    <location>
        <begin position="21"/>
        <end position="61"/>
    </location>
</feature>
<evidence type="ECO:0000256" key="8">
    <source>
        <dbReference type="SAM" id="MobiDB-lite"/>
    </source>
</evidence>
<keyword evidence="2" id="KW-0677">Repeat</keyword>
<keyword evidence="3 7" id="KW-0694">RNA-binding</keyword>
<gene>
    <name evidence="10" type="ORF">H6P81_006977</name>
</gene>
<evidence type="ECO:0000256" key="1">
    <source>
        <dbReference type="ARBA" id="ARBA00022664"/>
    </source>
</evidence>
<dbReference type="AlphaFoldDB" id="A0AAV7EZ37"/>
<dbReference type="GO" id="GO:0006397">
    <property type="term" value="P:mRNA processing"/>
    <property type="evidence" value="ECO:0007669"/>
    <property type="project" value="UniProtKB-KW"/>
</dbReference>
<dbReference type="InterPro" id="IPR044599">
    <property type="entry name" value="CAF1P_plant"/>
</dbReference>
<reference evidence="10 11" key="1">
    <citation type="submission" date="2021-07" db="EMBL/GenBank/DDBJ databases">
        <title>The Aristolochia fimbriata genome: insights into angiosperm evolution, floral development and chemical biosynthesis.</title>
        <authorList>
            <person name="Jiao Y."/>
        </authorList>
    </citation>
    <scope>NUCLEOTIDE SEQUENCE [LARGE SCALE GENOMIC DNA]</scope>
    <source>
        <strain evidence="10">IBCAS-2021</strain>
        <tissue evidence="10">Leaf</tissue>
    </source>
</reference>
<dbReference type="SMART" id="SM01103">
    <property type="entry name" value="CRS1_YhbY"/>
    <property type="match status" value="2"/>
</dbReference>
<dbReference type="Proteomes" id="UP000825729">
    <property type="component" value="Unassembled WGS sequence"/>
</dbReference>
<accession>A0AAV7EZ37</accession>
<dbReference type="GO" id="GO:0000373">
    <property type="term" value="P:Group II intron splicing"/>
    <property type="evidence" value="ECO:0007669"/>
    <property type="project" value="InterPro"/>
</dbReference>
<keyword evidence="11" id="KW-1185">Reference proteome</keyword>
<evidence type="ECO:0000256" key="7">
    <source>
        <dbReference type="PROSITE-ProRule" id="PRU00626"/>
    </source>
</evidence>
<dbReference type="InterPro" id="IPR035920">
    <property type="entry name" value="YhbY-like_sf"/>
</dbReference>
<evidence type="ECO:0000259" key="9">
    <source>
        <dbReference type="PROSITE" id="PS51295"/>
    </source>
</evidence>
<dbReference type="GO" id="GO:0003723">
    <property type="term" value="F:RNA binding"/>
    <property type="evidence" value="ECO:0007669"/>
    <property type="project" value="UniProtKB-UniRule"/>
</dbReference>
<evidence type="ECO:0000256" key="5">
    <source>
        <dbReference type="ARBA" id="ARBA00023187"/>
    </source>
</evidence>
<evidence type="ECO:0000256" key="4">
    <source>
        <dbReference type="ARBA" id="ARBA00022946"/>
    </source>
</evidence>
<evidence type="ECO:0000256" key="3">
    <source>
        <dbReference type="ARBA" id="ARBA00022884"/>
    </source>
</evidence>
<dbReference type="PANTHER" id="PTHR46247">
    <property type="entry name" value="CRS2-ASSOCIATED FACTOR 1, CHLOROPLASTIC"/>
    <property type="match status" value="1"/>
</dbReference>
<dbReference type="PANTHER" id="PTHR46247:SF4">
    <property type="entry name" value="CRS2-ASSOCIATED FACTOR 2, MITOCHONDRIAL"/>
    <property type="match status" value="1"/>
</dbReference>
<keyword evidence="5" id="KW-0508">mRNA splicing</keyword>
<dbReference type="GO" id="GO:1990904">
    <property type="term" value="C:ribonucleoprotein complex"/>
    <property type="evidence" value="ECO:0007669"/>
    <property type="project" value="UniProtKB-KW"/>
</dbReference>
<feature type="compositionally biased region" description="Polar residues" evidence="8">
    <location>
        <begin position="36"/>
        <end position="50"/>
    </location>
</feature>
<dbReference type="SUPFAM" id="SSF75471">
    <property type="entry name" value="YhbY-like"/>
    <property type="match status" value="2"/>
</dbReference>
<keyword evidence="4" id="KW-0809">Transit peptide</keyword>
<protein>
    <recommendedName>
        <fullName evidence="9">CRM domain-containing protein</fullName>
    </recommendedName>
</protein>
<sequence>MQKFPLRLCIRLQAHRLLNPKQIPGARRLHDPPFTPTSKSPASNPKTPSKPSVKRDSPNATLHSDLPFDFRYSYSETNPSIEPIGFREPPRFSPFGPGRLDRKWNGVSAPVTGGMDQDSVVEERESVLGEPLTEEEIEELVERYRHSDCARQINLGKGGVTHNLLDDIHNHWKRSEAVRIKCLGVPTLDMDNVCFHLEDKSGGKIIYRHINILLLYRGRNYDPQTRPSIPLMLWKPRAPIYPRLVKNAADGLNFEETKELRNRGLNAQPLMKLTRNGVYVNVVAKVREAFKSEEVVRLDCTHVDTSDCKKIGVKLRDLVPCVPILFKSGQIMLWRGKNCPESAETVSVQNSLN</sequence>
<evidence type="ECO:0000256" key="6">
    <source>
        <dbReference type="ARBA" id="ARBA00023274"/>
    </source>
</evidence>
<keyword evidence="1" id="KW-0507">mRNA processing</keyword>
<keyword evidence="6" id="KW-0687">Ribonucleoprotein</keyword>
<dbReference type="Gene3D" id="3.30.110.60">
    <property type="entry name" value="YhbY-like"/>
    <property type="match status" value="2"/>
</dbReference>
<name>A0AAV7EZ37_ARIFI</name>
<dbReference type="Pfam" id="PF01985">
    <property type="entry name" value="CRS1_YhbY"/>
    <property type="match status" value="2"/>
</dbReference>
<feature type="domain" description="CRM" evidence="9">
    <location>
        <begin position="250"/>
        <end position="346"/>
    </location>
</feature>
<dbReference type="EMBL" id="JAINDJ010000003">
    <property type="protein sequence ID" value="KAG9454073.1"/>
    <property type="molecule type" value="Genomic_DNA"/>
</dbReference>
<evidence type="ECO:0000256" key="2">
    <source>
        <dbReference type="ARBA" id="ARBA00022737"/>
    </source>
</evidence>
<evidence type="ECO:0000313" key="10">
    <source>
        <dbReference type="EMBL" id="KAG9454073.1"/>
    </source>
</evidence>
<evidence type="ECO:0000313" key="11">
    <source>
        <dbReference type="Proteomes" id="UP000825729"/>
    </source>
</evidence>